<dbReference type="InterPro" id="IPR043141">
    <property type="entry name" value="Ribosomal_uL10-like_sf"/>
</dbReference>
<evidence type="ECO:0000256" key="3">
    <source>
        <dbReference type="ARBA" id="ARBA00022980"/>
    </source>
</evidence>
<feature type="coiled-coil region" evidence="7">
    <location>
        <begin position="4"/>
        <end position="57"/>
    </location>
</feature>
<gene>
    <name evidence="6" type="primary">rplJ</name>
    <name evidence="8" type="ORF">ENG63_03050</name>
</gene>
<dbReference type="Proteomes" id="UP000886289">
    <property type="component" value="Unassembled WGS sequence"/>
</dbReference>
<keyword evidence="6" id="KW-0699">rRNA-binding</keyword>
<evidence type="ECO:0000256" key="2">
    <source>
        <dbReference type="ARBA" id="ARBA00008889"/>
    </source>
</evidence>
<dbReference type="InterPro" id="IPR001790">
    <property type="entry name" value="Ribosomal_uL10"/>
</dbReference>
<dbReference type="InterPro" id="IPR047865">
    <property type="entry name" value="Ribosomal_uL10_bac_type"/>
</dbReference>
<dbReference type="NCBIfam" id="NF000955">
    <property type="entry name" value="PRK00099.1-1"/>
    <property type="match status" value="1"/>
</dbReference>
<comment type="function">
    <text evidence="1 6">Forms part of the ribosomal stalk, playing a central role in the interaction of the ribosome with GTP-bound translation factors.</text>
</comment>
<dbReference type="GO" id="GO:1990904">
    <property type="term" value="C:ribonucleoprotein complex"/>
    <property type="evidence" value="ECO:0007669"/>
    <property type="project" value="UniProtKB-KW"/>
</dbReference>
<dbReference type="AlphaFoldDB" id="A0A7C0U1U6"/>
<keyword evidence="4 6" id="KW-0687">Ribonucleoprotein</keyword>
<dbReference type="Gene3D" id="3.30.70.1730">
    <property type="match status" value="1"/>
</dbReference>
<dbReference type="PANTHER" id="PTHR11560">
    <property type="entry name" value="39S RIBOSOMAL PROTEIN L10, MITOCHONDRIAL"/>
    <property type="match status" value="1"/>
</dbReference>
<dbReference type="Gene3D" id="6.10.250.290">
    <property type="match status" value="1"/>
</dbReference>
<dbReference type="CDD" id="cd05797">
    <property type="entry name" value="Ribosomal_L10"/>
    <property type="match status" value="1"/>
</dbReference>
<reference evidence="8" key="1">
    <citation type="journal article" date="2020" name="mSystems">
        <title>Genome- and Community-Level Interaction Insights into Carbon Utilization and Element Cycling Functions of Hydrothermarchaeota in Hydrothermal Sediment.</title>
        <authorList>
            <person name="Zhou Z."/>
            <person name="Liu Y."/>
            <person name="Xu W."/>
            <person name="Pan J."/>
            <person name="Luo Z.H."/>
            <person name="Li M."/>
        </authorList>
    </citation>
    <scope>NUCLEOTIDE SEQUENCE [LARGE SCALE GENOMIC DNA]</scope>
    <source>
        <strain evidence="8">HyVt-233</strain>
    </source>
</reference>
<evidence type="ECO:0000313" key="8">
    <source>
        <dbReference type="EMBL" id="HDD43824.1"/>
    </source>
</evidence>
<dbReference type="GO" id="GO:0005840">
    <property type="term" value="C:ribosome"/>
    <property type="evidence" value="ECO:0007669"/>
    <property type="project" value="UniProtKB-KW"/>
</dbReference>
<dbReference type="InterPro" id="IPR022973">
    <property type="entry name" value="Ribosomal_uL10_bac"/>
</dbReference>
<keyword evidence="7" id="KW-0175">Coiled coil</keyword>
<dbReference type="SUPFAM" id="SSF160369">
    <property type="entry name" value="Ribosomal protein L10-like"/>
    <property type="match status" value="1"/>
</dbReference>
<evidence type="ECO:0000256" key="4">
    <source>
        <dbReference type="ARBA" id="ARBA00023274"/>
    </source>
</evidence>
<comment type="similarity">
    <text evidence="2 6">Belongs to the universal ribosomal protein uL10 family.</text>
</comment>
<dbReference type="EMBL" id="DRBS01000118">
    <property type="protein sequence ID" value="HDD43824.1"/>
    <property type="molecule type" value="Genomic_DNA"/>
</dbReference>
<comment type="subunit">
    <text evidence="6">Part of the ribosomal stalk of the 50S ribosomal subunit. The N-terminus interacts with L11 and the large rRNA to form the base of the stalk. The C-terminus forms an elongated spine to which L12 dimers bind in a sequential fashion forming a multimeric L10(L12)X complex.</text>
</comment>
<keyword evidence="3 6" id="KW-0689">Ribosomal protein</keyword>
<sequence length="178" mass="20341">MLSRAEKETLVQELNQKLKKAKAVVLTDFKGLKVEEINELRKKFREAEVEYRVVKNTLIRLAAQDTPLEEIKEKIVGPNALAISYTDPVVLAKLLVEFKKKFNLFDLKSGFLEGKIIMPEDIEALAKLPSREVLLAQFLSILGAAPRRFVNILYGIIAKFLYVLEAIKQEKEKQNKEV</sequence>
<organism evidence="8">
    <name type="scientific">Desulfofervidus auxilii</name>
    <dbReference type="NCBI Taxonomy" id="1621989"/>
    <lineage>
        <taxon>Bacteria</taxon>
        <taxon>Pseudomonadati</taxon>
        <taxon>Thermodesulfobacteriota</taxon>
        <taxon>Candidatus Desulfofervidia</taxon>
        <taxon>Candidatus Desulfofervidales</taxon>
        <taxon>Candidatus Desulfofervidaceae</taxon>
        <taxon>Candidatus Desulfofervidus</taxon>
    </lineage>
</organism>
<dbReference type="GO" id="GO:0006412">
    <property type="term" value="P:translation"/>
    <property type="evidence" value="ECO:0007669"/>
    <property type="project" value="UniProtKB-UniRule"/>
</dbReference>
<evidence type="ECO:0000256" key="7">
    <source>
        <dbReference type="SAM" id="Coils"/>
    </source>
</evidence>
<protein>
    <recommendedName>
        <fullName evidence="5 6">Large ribosomal subunit protein uL10</fullName>
    </recommendedName>
</protein>
<evidence type="ECO:0000256" key="1">
    <source>
        <dbReference type="ARBA" id="ARBA00002633"/>
    </source>
</evidence>
<evidence type="ECO:0000256" key="5">
    <source>
        <dbReference type="ARBA" id="ARBA00035202"/>
    </source>
</evidence>
<dbReference type="HAMAP" id="MF_00362">
    <property type="entry name" value="Ribosomal_uL10"/>
    <property type="match status" value="1"/>
</dbReference>
<name>A0A7C0U1U6_DESA2</name>
<evidence type="ECO:0000256" key="6">
    <source>
        <dbReference type="HAMAP-Rule" id="MF_00362"/>
    </source>
</evidence>
<dbReference type="Pfam" id="PF00466">
    <property type="entry name" value="Ribosomal_L10"/>
    <property type="match status" value="1"/>
</dbReference>
<dbReference type="GO" id="GO:0070180">
    <property type="term" value="F:large ribosomal subunit rRNA binding"/>
    <property type="evidence" value="ECO:0007669"/>
    <property type="project" value="UniProtKB-UniRule"/>
</dbReference>
<keyword evidence="6" id="KW-0694">RNA-binding</keyword>
<proteinExistence type="inferred from homology"/>
<comment type="caution">
    <text evidence="8">The sequence shown here is derived from an EMBL/GenBank/DDBJ whole genome shotgun (WGS) entry which is preliminary data.</text>
</comment>
<accession>A0A7C0U1U6</accession>